<feature type="transmembrane region" description="Helical" evidence="2">
    <location>
        <begin position="239"/>
        <end position="256"/>
    </location>
</feature>
<evidence type="ECO:0000259" key="3">
    <source>
        <dbReference type="Pfam" id="PF13472"/>
    </source>
</evidence>
<keyword evidence="2" id="KW-1133">Transmembrane helix</keyword>
<feature type="transmembrane region" description="Helical" evidence="2">
    <location>
        <begin position="93"/>
        <end position="111"/>
    </location>
</feature>
<dbReference type="PANTHER" id="PTHR37981:SF1">
    <property type="entry name" value="SGNH HYDROLASE-TYPE ESTERASE DOMAIN-CONTAINING PROTEIN"/>
    <property type="match status" value="1"/>
</dbReference>
<feature type="compositionally biased region" description="Polar residues" evidence="1">
    <location>
        <begin position="671"/>
        <end position="683"/>
    </location>
</feature>
<reference evidence="4 5" key="1">
    <citation type="submission" date="2021-01" db="EMBL/GenBank/DDBJ databases">
        <title>Whole genome shotgun sequence of Actinoplanes humidus NBRC 14915.</title>
        <authorList>
            <person name="Komaki H."/>
            <person name="Tamura T."/>
        </authorList>
    </citation>
    <scope>NUCLEOTIDE SEQUENCE [LARGE SCALE GENOMIC DNA]</scope>
    <source>
        <strain evidence="4 5">NBRC 14915</strain>
    </source>
</reference>
<sequence length="683" mass="73122">MTGTDHGAGRRTIVFAVTLSLLLGFARSGAPSLTLQVFFTLFVVAATLWIRGQYLDSLDHHQWLISRRTAMVLIVVAVALVASFLVLHSAGTALLGILVLYFLAGTGVTWLRQGPLSEERRLVLALGLLGTGAVLALIGVLVLGGGEGTAWVVLELALLGLAFFALLPVGLAVFSEVAVRRLCAGPSPHRLRAGLAGLVIYLAAVALMWWLTRSPWLLGAIVVLSLLVIAMTSTTQADIAFAMAVIALLGVTPLPADLPVQLQPRRDGQRLLVALGDSYMSGEGASTYYRGTDEGGGDQCRRSPTAWSAMAGQQRPFGRVEFLACSGAKTVNVQTGTLPVRSGAPVPEPQTGETGTQLDRYLHDYGPDYTPSLVVAGIGGNDAGFSTIGLMCLAPGNCDDESRLWTDALPQVRAGLRDTYRQLDSLFPRTPIVVVPYPDPIDLDGRCDDVSLTPRERLFLHEFVTRGLNAMVAQTANEFGFYYLGGMESALADAHLQLCDPRNQGRPGLNFIGVRSVRGIAEQRFNPKNWSHSSLHPNERGHTAMLQAFESWLPEDLDVLRPRLTAFPAGSAVTEAAVPRVEPPCDVLDTSPAGCRPRGMQWAKGQVGTMLLTEGWMGLVALAGIWLAAVAFFGDRRHHSAVDSTLVATPPKPREKDAERSEIGPQKIENDSSTAAGSGSKIN</sequence>
<evidence type="ECO:0000313" key="4">
    <source>
        <dbReference type="EMBL" id="GIE18773.1"/>
    </source>
</evidence>
<dbReference type="Gene3D" id="3.40.50.1110">
    <property type="entry name" value="SGNH hydrolase"/>
    <property type="match status" value="1"/>
</dbReference>
<feature type="transmembrane region" description="Helical" evidence="2">
    <location>
        <begin position="123"/>
        <end position="144"/>
    </location>
</feature>
<keyword evidence="2" id="KW-0472">Membrane</keyword>
<dbReference type="Pfam" id="PF13472">
    <property type="entry name" value="Lipase_GDSL_2"/>
    <property type="match status" value="1"/>
</dbReference>
<dbReference type="PANTHER" id="PTHR37981">
    <property type="entry name" value="LIPASE 2"/>
    <property type="match status" value="1"/>
</dbReference>
<feature type="transmembrane region" description="Helical" evidence="2">
    <location>
        <begin position="156"/>
        <end position="179"/>
    </location>
</feature>
<feature type="transmembrane region" description="Helical" evidence="2">
    <location>
        <begin position="216"/>
        <end position="232"/>
    </location>
</feature>
<keyword evidence="5" id="KW-1185">Reference proteome</keyword>
<dbReference type="SUPFAM" id="SSF52266">
    <property type="entry name" value="SGNH hydrolase"/>
    <property type="match status" value="1"/>
</dbReference>
<dbReference type="InterPro" id="IPR036514">
    <property type="entry name" value="SGNH_hydro_sf"/>
</dbReference>
<keyword evidence="2" id="KW-0812">Transmembrane</keyword>
<dbReference type="Proteomes" id="UP000603200">
    <property type="component" value="Unassembled WGS sequence"/>
</dbReference>
<feature type="transmembrane region" description="Helical" evidence="2">
    <location>
        <begin position="70"/>
        <end position="87"/>
    </location>
</feature>
<feature type="transmembrane region" description="Helical" evidence="2">
    <location>
        <begin position="191"/>
        <end position="210"/>
    </location>
</feature>
<feature type="region of interest" description="Disordered" evidence="1">
    <location>
        <begin position="644"/>
        <end position="683"/>
    </location>
</feature>
<dbReference type="RefSeq" id="WP_203836032.1">
    <property type="nucleotide sequence ID" value="NZ_BAAATV010000003.1"/>
</dbReference>
<feature type="transmembrane region" description="Helical" evidence="2">
    <location>
        <begin position="33"/>
        <end position="50"/>
    </location>
</feature>
<gene>
    <name evidence="4" type="ORF">Ahu01nite_018750</name>
</gene>
<evidence type="ECO:0000256" key="2">
    <source>
        <dbReference type="SAM" id="Phobius"/>
    </source>
</evidence>
<comment type="caution">
    <text evidence="4">The sequence shown here is derived from an EMBL/GenBank/DDBJ whole genome shotgun (WGS) entry which is preliminary data.</text>
</comment>
<accession>A0ABQ3ZJW4</accession>
<proteinExistence type="predicted"/>
<name>A0ABQ3ZJW4_9ACTN</name>
<evidence type="ECO:0000256" key="1">
    <source>
        <dbReference type="SAM" id="MobiDB-lite"/>
    </source>
</evidence>
<feature type="transmembrane region" description="Helical" evidence="2">
    <location>
        <begin position="12"/>
        <end position="27"/>
    </location>
</feature>
<feature type="compositionally biased region" description="Basic and acidic residues" evidence="1">
    <location>
        <begin position="652"/>
        <end position="662"/>
    </location>
</feature>
<organism evidence="4 5">
    <name type="scientific">Winogradskya humida</name>
    <dbReference type="NCBI Taxonomy" id="113566"/>
    <lineage>
        <taxon>Bacteria</taxon>
        <taxon>Bacillati</taxon>
        <taxon>Actinomycetota</taxon>
        <taxon>Actinomycetes</taxon>
        <taxon>Micromonosporales</taxon>
        <taxon>Micromonosporaceae</taxon>
        <taxon>Winogradskya</taxon>
    </lineage>
</organism>
<dbReference type="EMBL" id="BOMN01000023">
    <property type="protein sequence ID" value="GIE18773.1"/>
    <property type="molecule type" value="Genomic_DNA"/>
</dbReference>
<feature type="transmembrane region" description="Helical" evidence="2">
    <location>
        <begin position="616"/>
        <end position="634"/>
    </location>
</feature>
<evidence type="ECO:0000313" key="5">
    <source>
        <dbReference type="Proteomes" id="UP000603200"/>
    </source>
</evidence>
<dbReference type="InterPro" id="IPR013830">
    <property type="entry name" value="SGNH_hydro"/>
</dbReference>
<dbReference type="InterPro" id="IPR037460">
    <property type="entry name" value="SEST-like"/>
</dbReference>
<dbReference type="CDD" id="cd01823">
    <property type="entry name" value="SEST_like"/>
    <property type="match status" value="1"/>
</dbReference>
<feature type="domain" description="SGNH hydrolase-type esterase" evidence="3">
    <location>
        <begin position="274"/>
        <end position="543"/>
    </location>
</feature>
<protein>
    <recommendedName>
        <fullName evidence="3">SGNH hydrolase-type esterase domain-containing protein</fullName>
    </recommendedName>
</protein>